<dbReference type="GO" id="GO:0000160">
    <property type="term" value="P:phosphorelay signal transduction system"/>
    <property type="evidence" value="ECO:0007669"/>
    <property type="project" value="InterPro"/>
</dbReference>
<dbReference type="PROSITE" id="PS51755">
    <property type="entry name" value="OMPR_PHOB"/>
    <property type="match status" value="1"/>
</dbReference>
<dbReference type="SUPFAM" id="SSF48452">
    <property type="entry name" value="TPR-like"/>
    <property type="match status" value="1"/>
</dbReference>
<dbReference type="InterPro" id="IPR016032">
    <property type="entry name" value="Sig_transdc_resp-reg_C-effctor"/>
</dbReference>
<dbReference type="InterPro" id="IPR011990">
    <property type="entry name" value="TPR-like_helical_dom_sf"/>
</dbReference>
<dbReference type="Gene3D" id="1.10.10.10">
    <property type="entry name" value="Winged helix-like DNA-binding domain superfamily/Winged helix DNA-binding domain"/>
    <property type="match status" value="1"/>
</dbReference>
<gene>
    <name evidence="7" type="ORF">FDA94_15620</name>
</gene>
<dbReference type="GO" id="GO:0003677">
    <property type="term" value="F:DNA binding"/>
    <property type="evidence" value="ECO:0007669"/>
    <property type="project" value="UniProtKB-UniRule"/>
</dbReference>
<evidence type="ECO:0000256" key="2">
    <source>
        <dbReference type="ARBA" id="ARBA00023015"/>
    </source>
</evidence>
<dbReference type="EMBL" id="SZQA01000013">
    <property type="protein sequence ID" value="TKK87986.1"/>
    <property type="molecule type" value="Genomic_DNA"/>
</dbReference>
<dbReference type="PANTHER" id="PTHR35807:SF1">
    <property type="entry name" value="TRANSCRIPTIONAL REGULATOR REDD"/>
    <property type="match status" value="1"/>
</dbReference>
<sequence>MVRVHVLGSIGAEVAGRTVEIGTTLHRAVMARLVCAQGHIVSTDRFIDDLWKGQPPPKALGALQVYVSNLRRILEPGRAPRAAANVLVSAPPGYRLRLDPDDVDAWRFPRLVDTAAGLLARGMAADALDTVEEALSLWTGEAYAEFADQEWAVPEVVHLQELRTVAVEYRAEACLALGRHAEAVPELERHVTVNPLRENAVRLLALSYYRAGRQGDALAVLRRTRELLVEQLGVDPGAALRSLEADILAQVPSLDLIVAEPELAPLVVPPVRLEPPAPRGMVGRTRELARLTAAAGQAAEGGFRLAWLGGEAGSGKTTLADALVRHLAARDWQTVVGRCPETTGGVPPAWAWSEVLRHLAATTPPLPETAARLAPLLTDDAAPVGQFWLARAVGDYLEGVRGPLLIVLEDAHRADEETLQLLRHLAVRLAGTPVLVLLTHRPGEGGADLLATGAALTVQTVEHLTLGGLGPDEIARLLVERSGLEVSQAMVRRVSERTAGNPLFVSETARLLAVDGPMAVNALPPGVRDLIRRRVARLPGAVQTTLRNAAVLGREVDADVLIAMPGADEETVLDGLEAGVLAGLLDEPRPGHVRFAHVLVRETLYEEIPQLRRTRIHGKVLTALEAVRPRDVGALGHHALAAATGATALTAAEHASRAAAQASALYAYRDAAGFLEGGLGALDLAPDPSDAVRLDLLCHLVSALAHAGDVERSLDARARAIATARRIGDPRALARAVVAFDAPTIWTIQPARRLDPDLVNILEDALPGEAGGPRCRLLAMLCQLIEGHDADRLEKASSEALDIARSLGDPQLMCMALNARYWACHGPGRREEMEEVGHELLRASASAGLLGYQTLGHMALCMVMLGRNDWAAARHHADQAAEHSTSGQLAHSLGIIAFLDALHLLVRGEFEQSERAYTMLGHQMTEMGAPMWAPMGPVGRSVVCLVAGRFDDALDAITPIYELIPDGTGELYTRALVGLGRLEEARAVWPADLPRRDYAWLLDLAARSENAIALAARETAEECYRLLLPEEGEMAGLNSASITFGPVAHTLGDLAVFLGRPEAAAGHYRRAVEVARQVGSPHWEQGARTALAQLRRS</sequence>
<feature type="domain" description="OmpR/PhoB-type" evidence="6">
    <location>
        <begin position="1"/>
        <end position="98"/>
    </location>
</feature>
<evidence type="ECO:0000256" key="4">
    <source>
        <dbReference type="ARBA" id="ARBA00023163"/>
    </source>
</evidence>
<evidence type="ECO:0000256" key="1">
    <source>
        <dbReference type="ARBA" id="ARBA00005820"/>
    </source>
</evidence>
<dbReference type="AlphaFoldDB" id="A0A4U3MJ05"/>
<evidence type="ECO:0000313" key="8">
    <source>
        <dbReference type="Proteomes" id="UP000308705"/>
    </source>
</evidence>
<dbReference type="InterPro" id="IPR005158">
    <property type="entry name" value="BTAD"/>
</dbReference>
<evidence type="ECO:0000256" key="3">
    <source>
        <dbReference type="ARBA" id="ARBA00023125"/>
    </source>
</evidence>
<keyword evidence="2" id="KW-0805">Transcription regulation</keyword>
<dbReference type="Gene3D" id="3.40.50.300">
    <property type="entry name" value="P-loop containing nucleotide triphosphate hydrolases"/>
    <property type="match status" value="1"/>
</dbReference>
<dbReference type="SUPFAM" id="SSF46894">
    <property type="entry name" value="C-terminal effector domain of the bipartite response regulators"/>
    <property type="match status" value="1"/>
</dbReference>
<dbReference type="SMART" id="SM00862">
    <property type="entry name" value="Trans_reg_C"/>
    <property type="match status" value="1"/>
</dbReference>
<dbReference type="PANTHER" id="PTHR35807">
    <property type="entry name" value="TRANSCRIPTIONAL REGULATOR REDD-RELATED"/>
    <property type="match status" value="1"/>
</dbReference>
<dbReference type="SUPFAM" id="SSF52540">
    <property type="entry name" value="P-loop containing nucleoside triphosphate hydrolases"/>
    <property type="match status" value="1"/>
</dbReference>
<dbReference type="Pfam" id="PF13191">
    <property type="entry name" value="AAA_16"/>
    <property type="match status" value="1"/>
</dbReference>
<comment type="caution">
    <text evidence="7">The sequence shown here is derived from an EMBL/GenBank/DDBJ whole genome shotgun (WGS) entry which is preliminary data.</text>
</comment>
<dbReference type="InterPro" id="IPR001867">
    <property type="entry name" value="OmpR/PhoB-type_DNA-bd"/>
</dbReference>
<keyword evidence="8" id="KW-1185">Reference proteome</keyword>
<dbReference type="OrthoDB" id="134712at2"/>
<keyword evidence="3 5" id="KW-0238">DNA-binding</keyword>
<dbReference type="GO" id="GO:0006355">
    <property type="term" value="P:regulation of DNA-templated transcription"/>
    <property type="evidence" value="ECO:0007669"/>
    <property type="project" value="InterPro"/>
</dbReference>
<dbReference type="SMART" id="SM01043">
    <property type="entry name" value="BTAD"/>
    <property type="match status" value="1"/>
</dbReference>
<feature type="DNA-binding region" description="OmpR/PhoB-type" evidence="5">
    <location>
        <begin position="1"/>
        <end position="98"/>
    </location>
</feature>
<proteinExistence type="inferred from homology"/>
<name>A0A4U3MJ05_9ACTN</name>
<dbReference type="Pfam" id="PF00486">
    <property type="entry name" value="Trans_reg_C"/>
    <property type="match status" value="1"/>
</dbReference>
<dbReference type="InterPro" id="IPR051677">
    <property type="entry name" value="AfsR-DnrI-RedD_regulator"/>
</dbReference>
<dbReference type="Pfam" id="PF03704">
    <property type="entry name" value="BTAD"/>
    <property type="match status" value="1"/>
</dbReference>
<reference evidence="7 8" key="1">
    <citation type="submission" date="2019-04" db="EMBL/GenBank/DDBJ databases">
        <title>Herbidospora sp. NEAU-GS14.nov., a novel actinomycete isolated from soil.</title>
        <authorList>
            <person name="Han L."/>
        </authorList>
    </citation>
    <scope>NUCLEOTIDE SEQUENCE [LARGE SCALE GENOMIC DNA]</scope>
    <source>
        <strain evidence="7 8">NEAU-GS14</strain>
    </source>
</reference>
<dbReference type="Proteomes" id="UP000308705">
    <property type="component" value="Unassembled WGS sequence"/>
</dbReference>
<accession>A0A4U3MJ05</accession>
<dbReference type="CDD" id="cd15831">
    <property type="entry name" value="BTAD"/>
    <property type="match status" value="1"/>
</dbReference>
<organism evidence="7 8">
    <name type="scientific">Herbidospora galbida</name>
    <dbReference type="NCBI Taxonomy" id="2575442"/>
    <lineage>
        <taxon>Bacteria</taxon>
        <taxon>Bacillati</taxon>
        <taxon>Actinomycetota</taxon>
        <taxon>Actinomycetes</taxon>
        <taxon>Streptosporangiales</taxon>
        <taxon>Streptosporangiaceae</taxon>
        <taxon>Herbidospora</taxon>
    </lineage>
</organism>
<evidence type="ECO:0000259" key="6">
    <source>
        <dbReference type="PROSITE" id="PS51755"/>
    </source>
</evidence>
<dbReference type="RefSeq" id="WP_137247783.1">
    <property type="nucleotide sequence ID" value="NZ_SZQA01000013.1"/>
</dbReference>
<dbReference type="InterPro" id="IPR036388">
    <property type="entry name" value="WH-like_DNA-bd_sf"/>
</dbReference>
<evidence type="ECO:0000256" key="5">
    <source>
        <dbReference type="PROSITE-ProRule" id="PRU01091"/>
    </source>
</evidence>
<dbReference type="Gene3D" id="1.25.40.10">
    <property type="entry name" value="Tetratricopeptide repeat domain"/>
    <property type="match status" value="1"/>
</dbReference>
<protein>
    <submittedName>
        <fullName evidence="7">ATPase</fullName>
    </submittedName>
</protein>
<dbReference type="CDD" id="cd01983">
    <property type="entry name" value="SIMIBI"/>
    <property type="match status" value="1"/>
</dbReference>
<dbReference type="InterPro" id="IPR027417">
    <property type="entry name" value="P-loop_NTPase"/>
</dbReference>
<keyword evidence="4" id="KW-0804">Transcription</keyword>
<comment type="similarity">
    <text evidence="1">Belongs to the AfsR/DnrI/RedD regulatory family.</text>
</comment>
<dbReference type="InterPro" id="IPR041664">
    <property type="entry name" value="AAA_16"/>
</dbReference>
<evidence type="ECO:0000313" key="7">
    <source>
        <dbReference type="EMBL" id="TKK87986.1"/>
    </source>
</evidence>